<evidence type="ECO:0000256" key="10">
    <source>
        <dbReference type="SAM" id="Phobius"/>
    </source>
</evidence>
<dbReference type="InterPro" id="IPR002528">
    <property type="entry name" value="MATE_fam"/>
</dbReference>
<name>A0A1G9PFX3_9GAMM</name>
<keyword evidence="4" id="KW-0813">Transport</keyword>
<dbReference type="InterPro" id="IPR051327">
    <property type="entry name" value="MATE_MepA_subfamily"/>
</dbReference>
<feature type="transmembrane region" description="Helical" evidence="10">
    <location>
        <begin position="351"/>
        <end position="371"/>
    </location>
</feature>
<organism evidence="11 12">
    <name type="scientific">Franzmannia pantelleriensis</name>
    <dbReference type="NCBI Taxonomy" id="48727"/>
    <lineage>
        <taxon>Bacteria</taxon>
        <taxon>Pseudomonadati</taxon>
        <taxon>Pseudomonadota</taxon>
        <taxon>Gammaproteobacteria</taxon>
        <taxon>Oceanospirillales</taxon>
        <taxon>Halomonadaceae</taxon>
        <taxon>Franzmannia</taxon>
    </lineage>
</organism>
<protein>
    <recommendedName>
        <fullName evidence="3">Multidrug export protein MepA</fullName>
    </recommendedName>
</protein>
<feature type="transmembrane region" description="Helical" evidence="10">
    <location>
        <begin position="310"/>
        <end position="331"/>
    </location>
</feature>
<feature type="transmembrane region" description="Helical" evidence="10">
    <location>
        <begin position="190"/>
        <end position="209"/>
    </location>
</feature>
<evidence type="ECO:0000313" key="12">
    <source>
        <dbReference type="Proteomes" id="UP000199107"/>
    </source>
</evidence>
<feature type="transmembrane region" description="Helical" evidence="10">
    <location>
        <begin position="162"/>
        <end position="184"/>
    </location>
</feature>
<comment type="subcellular location">
    <subcellularLocation>
        <location evidence="1">Cell inner membrane</location>
        <topology evidence="1">Multi-pass membrane protein</topology>
    </subcellularLocation>
</comment>
<keyword evidence="6 10" id="KW-0812">Transmembrane</keyword>
<dbReference type="RefSeq" id="WP_089658665.1">
    <property type="nucleotide sequence ID" value="NZ_FNGH01000008.1"/>
</dbReference>
<keyword evidence="12" id="KW-1185">Reference proteome</keyword>
<feature type="transmembrane region" description="Helical" evidence="10">
    <location>
        <begin position="130"/>
        <end position="150"/>
    </location>
</feature>
<evidence type="ECO:0000256" key="7">
    <source>
        <dbReference type="ARBA" id="ARBA00022989"/>
    </source>
</evidence>
<sequence length="438" mass="46671">MHSGSITRTYWRYTLPAVMALMVSGLYQVVDGIFIGHAVGEPGLAGITMAVPAVIVLLAVGLMLGAGAGAQCSIAHGRGDAPRAALMLGQGGWLLVLLGAPVGVILLFAGEAFVAFQGATGEVAQLSGDYLAVMAWGAPLVMASLALPFWVRNLGAPRLATLAMVTGGLANIAFDYVFILWLGWELQGAALATLLAESFTVLICVGFLVSRKPPIRLSWQPLRLSACRSVLSTGGASMVMYLYLGVVTVLHNMLLMHYGGAVQVAAYAITGYLLAFYYMFAEGVANGMQPLISYFHGARRRPDIKRVFRLGLYTGLGFGLVMVAALMLWPGRIVGIFISDDARLLAATTKGVRLHLFALFLDGFIVLAACFFQSMGMGRQAMLITLGNIVIQLPFLAVLPLVMGLNGVWLALPLSNLVLASVVLAMVRRRWQHLEGVA</sequence>
<gene>
    <name evidence="11" type="ORF">SAMN05192555_10891</name>
</gene>
<feature type="transmembrane region" description="Helical" evidence="10">
    <location>
        <begin position="383"/>
        <end position="402"/>
    </location>
</feature>
<keyword evidence="8 10" id="KW-0472">Membrane</keyword>
<evidence type="ECO:0000256" key="5">
    <source>
        <dbReference type="ARBA" id="ARBA00022475"/>
    </source>
</evidence>
<comment type="similarity">
    <text evidence="2">Belongs to the multi antimicrobial extrusion (MATE) (TC 2.A.66.1) family. MepA subfamily.</text>
</comment>
<dbReference type="AlphaFoldDB" id="A0A1G9PFX3"/>
<dbReference type="OrthoDB" id="9811110at2"/>
<evidence type="ECO:0000256" key="4">
    <source>
        <dbReference type="ARBA" id="ARBA00022448"/>
    </source>
</evidence>
<evidence type="ECO:0000256" key="8">
    <source>
        <dbReference type="ARBA" id="ARBA00023136"/>
    </source>
</evidence>
<dbReference type="InterPro" id="IPR048279">
    <property type="entry name" value="MdtK-like"/>
</dbReference>
<dbReference type="PANTHER" id="PTHR43823:SF3">
    <property type="entry name" value="MULTIDRUG EXPORT PROTEIN MEPA"/>
    <property type="match status" value="1"/>
</dbReference>
<dbReference type="NCBIfam" id="TIGR00797">
    <property type="entry name" value="matE"/>
    <property type="match status" value="1"/>
</dbReference>
<feature type="transmembrane region" description="Helical" evidence="10">
    <location>
        <begin position="12"/>
        <end position="30"/>
    </location>
</feature>
<keyword evidence="9" id="KW-0046">Antibiotic resistance</keyword>
<dbReference type="GO" id="GO:0046677">
    <property type="term" value="P:response to antibiotic"/>
    <property type="evidence" value="ECO:0007669"/>
    <property type="project" value="UniProtKB-KW"/>
</dbReference>
<dbReference type="CDD" id="cd13143">
    <property type="entry name" value="MATE_MepA_like"/>
    <property type="match status" value="1"/>
</dbReference>
<evidence type="ECO:0000256" key="6">
    <source>
        <dbReference type="ARBA" id="ARBA00022692"/>
    </source>
</evidence>
<dbReference type="PIRSF" id="PIRSF006603">
    <property type="entry name" value="DinF"/>
    <property type="match status" value="1"/>
</dbReference>
<evidence type="ECO:0000256" key="3">
    <source>
        <dbReference type="ARBA" id="ARBA00022106"/>
    </source>
</evidence>
<evidence type="ECO:0000256" key="1">
    <source>
        <dbReference type="ARBA" id="ARBA00004429"/>
    </source>
</evidence>
<dbReference type="NCBIfam" id="NF007130">
    <property type="entry name" value="PRK09575.1"/>
    <property type="match status" value="1"/>
</dbReference>
<feature type="transmembrane region" description="Helical" evidence="10">
    <location>
        <begin position="260"/>
        <end position="280"/>
    </location>
</feature>
<feature type="transmembrane region" description="Helical" evidence="10">
    <location>
        <begin position="50"/>
        <end position="70"/>
    </location>
</feature>
<dbReference type="STRING" id="48727.SAMN05192555_10891"/>
<evidence type="ECO:0000256" key="2">
    <source>
        <dbReference type="ARBA" id="ARBA00008417"/>
    </source>
</evidence>
<dbReference type="GO" id="GO:0042910">
    <property type="term" value="F:xenobiotic transmembrane transporter activity"/>
    <property type="evidence" value="ECO:0007669"/>
    <property type="project" value="InterPro"/>
</dbReference>
<dbReference type="Proteomes" id="UP000199107">
    <property type="component" value="Unassembled WGS sequence"/>
</dbReference>
<dbReference type="InterPro" id="IPR045070">
    <property type="entry name" value="MATE_MepA-like"/>
</dbReference>
<dbReference type="PANTHER" id="PTHR43823">
    <property type="entry name" value="SPORULATION PROTEIN YKVU"/>
    <property type="match status" value="1"/>
</dbReference>
<dbReference type="EMBL" id="FNGH01000008">
    <property type="protein sequence ID" value="SDL97658.1"/>
    <property type="molecule type" value="Genomic_DNA"/>
</dbReference>
<dbReference type="Pfam" id="PF01554">
    <property type="entry name" value="MatE"/>
    <property type="match status" value="2"/>
</dbReference>
<keyword evidence="7 10" id="KW-1133">Transmembrane helix</keyword>
<dbReference type="GO" id="GO:0005886">
    <property type="term" value="C:plasma membrane"/>
    <property type="evidence" value="ECO:0007669"/>
    <property type="project" value="UniProtKB-SubCell"/>
</dbReference>
<accession>A0A1G9PFX3</accession>
<proteinExistence type="inferred from homology"/>
<evidence type="ECO:0000313" key="11">
    <source>
        <dbReference type="EMBL" id="SDL97658.1"/>
    </source>
</evidence>
<feature type="transmembrane region" description="Helical" evidence="10">
    <location>
        <begin position="230"/>
        <end position="254"/>
    </location>
</feature>
<evidence type="ECO:0000256" key="9">
    <source>
        <dbReference type="ARBA" id="ARBA00023251"/>
    </source>
</evidence>
<keyword evidence="5" id="KW-1003">Cell membrane</keyword>
<feature type="transmembrane region" description="Helical" evidence="10">
    <location>
        <begin position="408"/>
        <end position="427"/>
    </location>
</feature>
<feature type="transmembrane region" description="Helical" evidence="10">
    <location>
        <begin position="91"/>
        <end position="110"/>
    </location>
</feature>
<dbReference type="GO" id="GO:0015297">
    <property type="term" value="F:antiporter activity"/>
    <property type="evidence" value="ECO:0007669"/>
    <property type="project" value="InterPro"/>
</dbReference>
<reference evidence="12" key="1">
    <citation type="submission" date="2016-10" db="EMBL/GenBank/DDBJ databases">
        <authorList>
            <person name="Varghese N."/>
            <person name="Submissions S."/>
        </authorList>
    </citation>
    <scope>NUCLEOTIDE SEQUENCE [LARGE SCALE GENOMIC DNA]</scope>
    <source>
        <strain evidence="12">AAP</strain>
    </source>
</reference>